<name>A0ABS8Y8A9_DATST</name>
<keyword evidence="2" id="KW-1185">Reference proteome</keyword>
<reference evidence="1 2" key="1">
    <citation type="journal article" date="2021" name="BMC Genomics">
        <title>Datura genome reveals duplications of psychoactive alkaloid biosynthetic genes and high mutation rate following tissue culture.</title>
        <authorList>
            <person name="Rajewski A."/>
            <person name="Carter-House D."/>
            <person name="Stajich J."/>
            <person name="Litt A."/>
        </authorList>
    </citation>
    <scope>NUCLEOTIDE SEQUENCE [LARGE SCALE GENOMIC DNA]</scope>
    <source>
        <strain evidence="1">AR-01</strain>
    </source>
</reference>
<dbReference type="EMBL" id="JACEIK010021882">
    <property type="protein sequence ID" value="MCE5166344.1"/>
    <property type="molecule type" value="Genomic_DNA"/>
</dbReference>
<evidence type="ECO:0000313" key="2">
    <source>
        <dbReference type="Proteomes" id="UP000823775"/>
    </source>
</evidence>
<sequence>MAWLREGVPFIVHKGTGVLNEQGYRRSTMKWQEEIQWAASNANGKNAKATMYWATIDACAYFIWQERNTRVFQQKQRSHEQITMLIIQEVACQSNLSLKLASRMRELNFP</sequence>
<gene>
    <name evidence="1" type="ORF">HAX54_017815</name>
</gene>
<comment type="caution">
    <text evidence="1">The sequence shown here is derived from an EMBL/GenBank/DDBJ whole genome shotgun (WGS) entry which is preliminary data.</text>
</comment>
<evidence type="ECO:0000313" key="1">
    <source>
        <dbReference type="EMBL" id="MCE5166344.1"/>
    </source>
</evidence>
<protein>
    <recommendedName>
        <fullName evidence="3">Reverse transcriptase zinc-binding domain-containing protein</fullName>
    </recommendedName>
</protein>
<evidence type="ECO:0008006" key="3">
    <source>
        <dbReference type="Google" id="ProtNLM"/>
    </source>
</evidence>
<organism evidence="1 2">
    <name type="scientific">Datura stramonium</name>
    <name type="common">Jimsonweed</name>
    <name type="synonym">Common thornapple</name>
    <dbReference type="NCBI Taxonomy" id="4076"/>
    <lineage>
        <taxon>Eukaryota</taxon>
        <taxon>Viridiplantae</taxon>
        <taxon>Streptophyta</taxon>
        <taxon>Embryophyta</taxon>
        <taxon>Tracheophyta</taxon>
        <taxon>Spermatophyta</taxon>
        <taxon>Magnoliopsida</taxon>
        <taxon>eudicotyledons</taxon>
        <taxon>Gunneridae</taxon>
        <taxon>Pentapetalae</taxon>
        <taxon>asterids</taxon>
        <taxon>lamiids</taxon>
        <taxon>Solanales</taxon>
        <taxon>Solanaceae</taxon>
        <taxon>Solanoideae</taxon>
        <taxon>Datureae</taxon>
        <taxon>Datura</taxon>
    </lineage>
</organism>
<dbReference type="Proteomes" id="UP000823775">
    <property type="component" value="Unassembled WGS sequence"/>
</dbReference>
<accession>A0ABS8Y8A9</accession>
<proteinExistence type="predicted"/>